<accession>A0A154WG13</accession>
<comment type="caution">
    <text evidence="2">The sequence shown here is derived from an EMBL/GenBank/DDBJ whole genome shotgun (WGS) entry which is preliminary data.</text>
</comment>
<keyword evidence="1" id="KW-0732">Signal</keyword>
<dbReference type="AlphaFoldDB" id="A0A154WG13"/>
<sequence>MNAAASALLTVFLGVSANAQTLTTRGQDPVLTNAQQDHKLDLLDSLTSRLVEAIDQLTPRVDQAEDVCAGNARRLTVNAADLDQLRATLQAIRGEVSAARALNDKLNATVKQCVQERDGYYRAYVACTNNPPCPTVSCPPTTGRR</sequence>
<dbReference type="RefSeq" id="WP_067552304.1">
    <property type="nucleotide sequence ID" value="NZ_LPXN01000024.1"/>
</dbReference>
<evidence type="ECO:0000256" key="1">
    <source>
        <dbReference type="SAM" id="SignalP"/>
    </source>
</evidence>
<gene>
    <name evidence="2" type="ORF">AUP43_04720</name>
</gene>
<feature type="signal peptide" evidence="1">
    <location>
        <begin position="1"/>
        <end position="19"/>
    </location>
</feature>
<protein>
    <submittedName>
        <fullName evidence="2">Uncharacterized protein</fullName>
    </submittedName>
</protein>
<evidence type="ECO:0000313" key="2">
    <source>
        <dbReference type="EMBL" id="KZD12458.1"/>
    </source>
</evidence>
<dbReference type="Proteomes" id="UP000076400">
    <property type="component" value="Unassembled WGS sequence"/>
</dbReference>
<organism evidence="2 3">
    <name type="scientific">Oceanibaculum pacificum</name>
    <dbReference type="NCBI Taxonomy" id="580166"/>
    <lineage>
        <taxon>Bacteria</taxon>
        <taxon>Pseudomonadati</taxon>
        <taxon>Pseudomonadota</taxon>
        <taxon>Alphaproteobacteria</taxon>
        <taxon>Rhodospirillales</taxon>
        <taxon>Oceanibaculaceae</taxon>
        <taxon>Oceanibaculum</taxon>
    </lineage>
</organism>
<proteinExistence type="predicted"/>
<dbReference type="STRING" id="580166.AUP43_04720"/>
<name>A0A154WG13_9PROT</name>
<evidence type="ECO:0000313" key="3">
    <source>
        <dbReference type="Proteomes" id="UP000076400"/>
    </source>
</evidence>
<reference evidence="2 3" key="1">
    <citation type="submission" date="2015-12" db="EMBL/GenBank/DDBJ databases">
        <title>Genome sequence of Oceanibaculum pacificum MCCC 1A02656.</title>
        <authorList>
            <person name="Lu L."/>
            <person name="Lai Q."/>
            <person name="Shao Z."/>
            <person name="Qian P."/>
        </authorList>
    </citation>
    <scope>NUCLEOTIDE SEQUENCE [LARGE SCALE GENOMIC DNA]</scope>
    <source>
        <strain evidence="2 3">MCCC 1A02656</strain>
    </source>
</reference>
<feature type="chain" id="PRO_5007602403" evidence="1">
    <location>
        <begin position="20"/>
        <end position="145"/>
    </location>
</feature>
<keyword evidence="3" id="KW-1185">Reference proteome</keyword>
<dbReference type="EMBL" id="LPXN01000024">
    <property type="protein sequence ID" value="KZD12458.1"/>
    <property type="molecule type" value="Genomic_DNA"/>
</dbReference>